<dbReference type="AlphaFoldDB" id="A0A9D9DM50"/>
<dbReference type="SUPFAM" id="SSF51556">
    <property type="entry name" value="Metallo-dependent hydrolases"/>
    <property type="match status" value="1"/>
</dbReference>
<comment type="similarity">
    <text evidence="1">Belongs to the metallo-dependent hydrolases superfamily. NagA family.</text>
</comment>
<dbReference type="Proteomes" id="UP000823632">
    <property type="component" value="Unassembled WGS sequence"/>
</dbReference>
<proteinExistence type="inferred from homology"/>
<keyword evidence="2" id="KW-0378">Hydrolase</keyword>
<gene>
    <name evidence="3" type="ORF">IAC76_03345</name>
</gene>
<organism evidence="3 4">
    <name type="scientific">Candidatus Scatousia excrementipullorum</name>
    <dbReference type="NCBI Taxonomy" id="2840936"/>
    <lineage>
        <taxon>Bacteria</taxon>
        <taxon>Candidatus Scatousia</taxon>
    </lineage>
</organism>
<evidence type="ECO:0000256" key="1">
    <source>
        <dbReference type="ARBA" id="ARBA00010716"/>
    </source>
</evidence>
<dbReference type="PANTHER" id="PTHR11113:SF14">
    <property type="entry name" value="N-ACETYLGLUCOSAMINE-6-PHOSPHATE DEACETYLASE"/>
    <property type="match status" value="1"/>
</dbReference>
<dbReference type="EMBL" id="JADIND010000073">
    <property type="protein sequence ID" value="MBO8430397.1"/>
    <property type="molecule type" value="Genomic_DNA"/>
</dbReference>
<dbReference type="GO" id="GO:0006046">
    <property type="term" value="P:N-acetylglucosamine catabolic process"/>
    <property type="evidence" value="ECO:0007669"/>
    <property type="project" value="TreeGrafter"/>
</dbReference>
<accession>A0A9D9DM50</accession>
<dbReference type="Gene3D" id="3.20.20.140">
    <property type="entry name" value="Metal-dependent hydrolases"/>
    <property type="match status" value="1"/>
</dbReference>
<evidence type="ECO:0000313" key="3">
    <source>
        <dbReference type="EMBL" id="MBO8430397.1"/>
    </source>
</evidence>
<evidence type="ECO:0000313" key="4">
    <source>
        <dbReference type="Proteomes" id="UP000823632"/>
    </source>
</evidence>
<sequence>MKSRLLIEQHFHGAFGVNFNTANVDDVLYLSKEILKYGVGGIFPTLVTDSAANIKRAVAVIKEAAAKQTTGMAKILGVHLEGIFINEKKKGIHNPVHFLAPTVENYKLLEDDFIKIVTLAPELNVDLIDYLKEKGIKVQAGHCVGGDLTGCTGTTHTFNAMEGISHRGKSTALSALINDELYSEIIADGVHVSDDALRLFFKCKPVEKVILVSDCLPCTAYYPLPLGEGRISTRGTSVRNSGEGIWAFDFADSEIFYDGKRAASKDGTLAGSTTLLPDIIKRLHSVGMFHPQYIENPYNYHNIDDIKGAVEWDDECNILRVCSD</sequence>
<comment type="caution">
    <text evidence="3">The sequence shown here is derived from an EMBL/GenBank/DDBJ whole genome shotgun (WGS) entry which is preliminary data.</text>
</comment>
<dbReference type="PANTHER" id="PTHR11113">
    <property type="entry name" value="N-ACETYLGLUCOSAMINE-6-PHOSPHATE DEACETYLASE"/>
    <property type="match status" value="1"/>
</dbReference>
<evidence type="ECO:0008006" key="5">
    <source>
        <dbReference type="Google" id="ProtNLM"/>
    </source>
</evidence>
<protein>
    <recommendedName>
        <fullName evidence="5">N-acetylglucosamine-6-phosphate deacetylase</fullName>
    </recommendedName>
</protein>
<reference evidence="3" key="1">
    <citation type="submission" date="2020-10" db="EMBL/GenBank/DDBJ databases">
        <authorList>
            <person name="Gilroy R."/>
        </authorList>
    </citation>
    <scope>NUCLEOTIDE SEQUENCE</scope>
    <source>
        <strain evidence="3">10192</strain>
    </source>
</reference>
<dbReference type="InterPro" id="IPR032466">
    <property type="entry name" value="Metal_Hydrolase"/>
</dbReference>
<reference evidence="3" key="2">
    <citation type="journal article" date="2021" name="PeerJ">
        <title>Extensive microbial diversity within the chicken gut microbiome revealed by metagenomics and culture.</title>
        <authorList>
            <person name="Gilroy R."/>
            <person name="Ravi A."/>
            <person name="Getino M."/>
            <person name="Pursley I."/>
            <person name="Horton D.L."/>
            <person name="Alikhan N.F."/>
            <person name="Baker D."/>
            <person name="Gharbi K."/>
            <person name="Hall N."/>
            <person name="Watson M."/>
            <person name="Adriaenssens E.M."/>
            <person name="Foster-Nyarko E."/>
            <person name="Jarju S."/>
            <person name="Secka A."/>
            <person name="Antonio M."/>
            <person name="Oren A."/>
            <person name="Chaudhuri R.R."/>
            <person name="La Ragione R."/>
            <person name="Hildebrand F."/>
            <person name="Pallen M.J."/>
        </authorList>
    </citation>
    <scope>NUCLEOTIDE SEQUENCE</scope>
    <source>
        <strain evidence="3">10192</strain>
    </source>
</reference>
<evidence type="ECO:0000256" key="2">
    <source>
        <dbReference type="ARBA" id="ARBA00022801"/>
    </source>
</evidence>
<name>A0A9D9DM50_9BACT</name>
<dbReference type="GO" id="GO:0008448">
    <property type="term" value="F:N-acetylglucosamine-6-phosphate deacetylase activity"/>
    <property type="evidence" value="ECO:0007669"/>
    <property type="project" value="TreeGrafter"/>
</dbReference>